<evidence type="ECO:0000256" key="2">
    <source>
        <dbReference type="HAMAP-Rule" id="MF_00048"/>
    </source>
</evidence>
<proteinExistence type="inferred from homology"/>
<comment type="caution">
    <text evidence="3">The sequence shown here is derived from an EMBL/GenBank/DDBJ whole genome shotgun (WGS) entry which is preliminary data.</text>
</comment>
<name>A0ABN3LYJ5_9ACTN</name>
<dbReference type="PANTHER" id="PTHR34039:SF1">
    <property type="entry name" value="UPF0102 PROTEIN YRAN"/>
    <property type="match status" value="1"/>
</dbReference>
<evidence type="ECO:0000256" key="1">
    <source>
        <dbReference type="ARBA" id="ARBA00006738"/>
    </source>
</evidence>
<comment type="similarity">
    <text evidence="1 2">Belongs to the UPF0102 family.</text>
</comment>
<protein>
    <recommendedName>
        <fullName evidence="2">UPF0102 protein GCM10010406_30580</fullName>
    </recommendedName>
</protein>
<evidence type="ECO:0000313" key="3">
    <source>
        <dbReference type="EMBL" id="GAA2492371.1"/>
    </source>
</evidence>
<dbReference type="InterPro" id="IPR011335">
    <property type="entry name" value="Restrct_endonuc-II-like"/>
</dbReference>
<dbReference type="NCBIfam" id="NF009154">
    <property type="entry name" value="PRK12497.3-3"/>
    <property type="match status" value="1"/>
</dbReference>
<reference evidence="3 4" key="1">
    <citation type="journal article" date="2019" name="Int. J. Syst. Evol. Microbiol.">
        <title>The Global Catalogue of Microorganisms (GCM) 10K type strain sequencing project: providing services to taxonomists for standard genome sequencing and annotation.</title>
        <authorList>
            <consortium name="The Broad Institute Genomics Platform"/>
            <consortium name="The Broad Institute Genome Sequencing Center for Infectious Disease"/>
            <person name="Wu L."/>
            <person name="Ma J."/>
        </authorList>
    </citation>
    <scope>NUCLEOTIDE SEQUENCE [LARGE SCALE GENOMIC DNA]</scope>
    <source>
        <strain evidence="3 4">JCM 6307</strain>
    </source>
</reference>
<dbReference type="Pfam" id="PF02021">
    <property type="entry name" value="UPF0102"/>
    <property type="match status" value="1"/>
</dbReference>
<dbReference type="HAMAP" id="MF_00048">
    <property type="entry name" value="UPF0102"/>
    <property type="match status" value="1"/>
</dbReference>
<dbReference type="PANTHER" id="PTHR34039">
    <property type="entry name" value="UPF0102 PROTEIN YRAN"/>
    <property type="match status" value="1"/>
</dbReference>
<dbReference type="InterPro" id="IPR003509">
    <property type="entry name" value="UPF0102_YraN-like"/>
</dbReference>
<dbReference type="Proteomes" id="UP001501358">
    <property type="component" value="Unassembled WGS sequence"/>
</dbReference>
<evidence type="ECO:0000313" key="4">
    <source>
        <dbReference type="Proteomes" id="UP001501358"/>
    </source>
</evidence>
<dbReference type="InterPro" id="IPR011856">
    <property type="entry name" value="tRNA_endonuc-like_dom_sf"/>
</dbReference>
<dbReference type="EMBL" id="BAAATA010000016">
    <property type="protein sequence ID" value="GAA2492371.1"/>
    <property type="molecule type" value="Genomic_DNA"/>
</dbReference>
<gene>
    <name evidence="3" type="ORF">GCM10010406_30580</name>
</gene>
<keyword evidence="4" id="KW-1185">Reference proteome</keyword>
<sequence>MPVLSQSVAEVVRMDPRTALGRYGEDVAARLLADAGMTVLARNWRCREGEVDIVARDGDALVVCEVKTRTENSFQHPLAAVDRAKAERLRRLAERWTAEHGGPPPGGVRLDLVAVVLPRRGAARAEHVRGAA</sequence>
<dbReference type="SUPFAM" id="SSF52980">
    <property type="entry name" value="Restriction endonuclease-like"/>
    <property type="match status" value="1"/>
</dbReference>
<organism evidence="3 4">
    <name type="scientific">Streptomyces thermolineatus</name>
    <dbReference type="NCBI Taxonomy" id="44033"/>
    <lineage>
        <taxon>Bacteria</taxon>
        <taxon>Bacillati</taxon>
        <taxon>Actinomycetota</taxon>
        <taxon>Actinomycetes</taxon>
        <taxon>Kitasatosporales</taxon>
        <taxon>Streptomycetaceae</taxon>
        <taxon>Streptomyces</taxon>
    </lineage>
</organism>
<dbReference type="Gene3D" id="3.40.1350.10">
    <property type="match status" value="1"/>
</dbReference>
<accession>A0ABN3LYJ5</accession>
<dbReference type="CDD" id="cd20736">
    <property type="entry name" value="PoNe_Nuclease"/>
    <property type="match status" value="1"/>
</dbReference>